<proteinExistence type="predicted"/>
<evidence type="ECO:0008006" key="5">
    <source>
        <dbReference type="Google" id="ProtNLM"/>
    </source>
</evidence>
<feature type="region of interest" description="Disordered" evidence="1">
    <location>
        <begin position="159"/>
        <end position="189"/>
    </location>
</feature>
<feature type="chain" id="PRO_5044891487" description="Secreted protein" evidence="2">
    <location>
        <begin position="27"/>
        <end position="189"/>
    </location>
</feature>
<evidence type="ECO:0000313" key="3">
    <source>
        <dbReference type="EMBL" id="KAL3673140.1"/>
    </source>
</evidence>
<protein>
    <recommendedName>
        <fullName evidence="5">Secreted protein</fullName>
    </recommendedName>
</protein>
<accession>A0ABD3G1X7</accession>
<keyword evidence="4" id="KW-1185">Reference proteome</keyword>
<keyword evidence="2" id="KW-0732">Signal</keyword>
<feature type="signal peptide" evidence="2">
    <location>
        <begin position="1"/>
        <end position="26"/>
    </location>
</feature>
<dbReference type="AlphaFoldDB" id="A0ABD3G1X7"/>
<reference evidence="3 4" key="1">
    <citation type="submission" date="2024-09" db="EMBL/GenBank/DDBJ databases">
        <title>Genome sequencing and assembly of Phytophthora oleae, isolate VK10A, causative agent of rot of olive drupes.</title>
        <authorList>
            <person name="Conti Taguali S."/>
            <person name="Riolo M."/>
            <person name="La Spada F."/>
            <person name="Cacciola S.O."/>
            <person name="Dionisio G."/>
        </authorList>
    </citation>
    <scope>NUCLEOTIDE SEQUENCE [LARGE SCALE GENOMIC DNA]</scope>
    <source>
        <strain evidence="3 4">VK10A</strain>
    </source>
</reference>
<name>A0ABD3G1X7_9STRA</name>
<gene>
    <name evidence="3" type="ORF">V7S43_002435</name>
</gene>
<organism evidence="3 4">
    <name type="scientific">Phytophthora oleae</name>
    <dbReference type="NCBI Taxonomy" id="2107226"/>
    <lineage>
        <taxon>Eukaryota</taxon>
        <taxon>Sar</taxon>
        <taxon>Stramenopiles</taxon>
        <taxon>Oomycota</taxon>
        <taxon>Peronosporomycetes</taxon>
        <taxon>Peronosporales</taxon>
        <taxon>Peronosporaceae</taxon>
        <taxon>Phytophthora</taxon>
    </lineage>
</organism>
<dbReference type="Proteomes" id="UP001632037">
    <property type="component" value="Unassembled WGS sequence"/>
</dbReference>
<comment type="caution">
    <text evidence="3">The sequence shown here is derived from an EMBL/GenBank/DDBJ whole genome shotgun (WGS) entry which is preliminary data.</text>
</comment>
<dbReference type="EMBL" id="JBIMZQ010000003">
    <property type="protein sequence ID" value="KAL3673140.1"/>
    <property type="molecule type" value="Genomic_DNA"/>
</dbReference>
<sequence length="189" mass="20313">MSCIQALLKVFALCTLNASLLPGARAQVPEDPSCRATLEMLHNGLMAVTDPTCLVANGEPGCDLFGLPDCRVCALTPDSIDDDVSLCELLDIFNHDIGEESLSDEGFNDKPQIPPPVVPVNPVDPIEPVEPVESSGEEDYVPIVIVLPTDVFIEPESSIWDDSEGSTDFTHDSDIGGEQDAAKHLRTQL</sequence>
<evidence type="ECO:0000256" key="2">
    <source>
        <dbReference type="SAM" id="SignalP"/>
    </source>
</evidence>
<evidence type="ECO:0000256" key="1">
    <source>
        <dbReference type="SAM" id="MobiDB-lite"/>
    </source>
</evidence>
<evidence type="ECO:0000313" key="4">
    <source>
        <dbReference type="Proteomes" id="UP001632037"/>
    </source>
</evidence>